<evidence type="ECO:0000313" key="3">
    <source>
        <dbReference type="EMBL" id="SPN98484.1"/>
    </source>
</evidence>
<evidence type="ECO:0000259" key="2">
    <source>
        <dbReference type="PROSITE" id="PS50174"/>
    </source>
</evidence>
<feature type="region of interest" description="Disordered" evidence="1">
    <location>
        <begin position="82"/>
        <end position="111"/>
    </location>
</feature>
<dbReference type="SMART" id="SM00443">
    <property type="entry name" value="G_patch"/>
    <property type="match status" value="1"/>
</dbReference>
<name>A0AAE8MRV4_9PEZI</name>
<dbReference type="Proteomes" id="UP001187682">
    <property type="component" value="Unassembled WGS sequence"/>
</dbReference>
<comment type="caution">
    <text evidence="3">The sequence shown here is derived from an EMBL/GenBank/DDBJ whole genome shotgun (WGS) entry which is preliminary data.</text>
</comment>
<accession>A0AAE8MRV4</accession>
<sequence length="255" mass="28419">MPHRPMSSSRPSFGREMTACDQYDDFYDDVPLQHKKPFGAGLKRKRSVTFVRASDPDLHTIPATEQTPDSSVSDLYLNLVMKGTGGEPEDTALSKPTTKQADATPAEQTTASTRTCPVCNITLDDDAPESQRTHEASIAHQVALSHSHPPSAIDRSRMGLSYLASFGWDPDSRRGLGAEGQGVRDPIKAKQKDDTLGIGAVIPQEFIEKAREPKPKKLTGKELKQRELEEKRKGERLRELFYQRDDVLRHLGREI</sequence>
<evidence type="ECO:0000256" key="1">
    <source>
        <dbReference type="SAM" id="MobiDB-lite"/>
    </source>
</evidence>
<reference evidence="3" key="1">
    <citation type="submission" date="2018-03" db="EMBL/GenBank/DDBJ databases">
        <authorList>
            <person name="Guldener U."/>
        </authorList>
    </citation>
    <scope>NUCLEOTIDE SEQUENCE</scope>
</reference>
<feature type="compositionally biased region" description="Polar residues" evidence="1">
    <location>
        <begin position="94"/>
        <end position="111"/>
    </location>
</feature>
<dbReference type="PANTHER" id="PTHR20923:SF1">
    <property type="entry name" value="G PATCH DOMAIN AND ANKYRIN REPEAT-CONTAINING PROTEIN 1"/>
    <property type="match status" value="1"/>
</dbReference>
<organism evidence="3 4">
    <name type="scientific">Cephalotrichum gorgonifer</name>
    <dbReference type="NCBI Taxonomy" id="2041049"/>
    <lineage>
        <taxon>Eukaryota</taxon>
        <taxon>Fungi</taxon>
        <taxon>Dikarya</taxon>
        <taxon>Ascomycota</taxon>
        <taxon>Pezizomycotina</taxon>
        <taxon>Sordariomycetes</taxon>
        <taxon>Hypocreomycetidae</taxon>
        <taxon>Microascales</taxon>
        <taxon>Microascaceae</taxon>
        <taxon>Cephalotrichum</taxon>
    </lineage>
</organism>
<dbReference type="InterPro" id="IPR000467">
    <property type="entry name" value="G_patch_dom"/>
</dbReference>
<protein>
    <submittedName>
        <fullName evidence="3">Related to G-patch domain protein</fullName>
    </submittedName>
</protein>
<dbReference type="Pfam" id="PF01585">
    <property type="entry name" value="G-patch"/>
    <property type="match status" value="1"/>
</dbReference>
<proteinExistence type="predicted"/>
<evidence type="ECO:0000313" key="4">
    <source>
        <dbReference type="Proteomes" id="UP001187682"/>
    </source>
</evidence>
<dbReference type="InterPro" id="IPR039146">
    <property type="entry name" value="GPANK1"/>
</dbReference>
<dbReference type="EMBL" id="ONZQ02000002">
    <property type="protein sequence ID" value="SPN98484.1"/>
    <property type="molecule type" value="Genomic_DNA"/>
</dbReference>
<dbReference type="AlphaFoldDB" id="A0AAE8MRV4"/>
<dbReference type="GO" id="GO:0003676">
    <property type="term" value="F:nucleic acid binding"/>
    <property type="evidence" value="ECO:0007669"/>
    <property type="project" value="InterPro"/>
</dbReference>
<dbReference type="PANTHER" id="PTHR20923">
    <property type="entry name" value="BAT4 PROTEIN-RELATED"/>
    <property type="match status" value="1"/>
</dbReference>
<keyword evidence="4" id="KW-1185">Reference proteome</keyword>
<gene>
    <name evidence="3" type="ORF">DNG_01529</name>
</gene>
<dbReference type="PROSITE" id="PS50174">
    <property type="entry name" value="G_PATCH"/>
    <property type="match status" value="1"/>
</dbReference>
<feature type="domain" description="G-patch" evidence="2">
    <location>
        <begin position="155"/>
        <end position="203"/>
    </location>
</feature>